<dbReference type="GO" id="GO:0050660">
    <property type="term" value="F:flavin adenine dinucleotide binding"/>
    <property type="evidence" value="ECO:0007669"/>
    <property type="project" value="InterPro"/>
</dbReference>
<evidence type="ECO:0000259" key="5">
    <source>
        <dbReference type="SMART" id="SM01228"/>
    </source>
</evidence>
<dbReference type="FunFam" id="1.10.150.570:FF:000001">
    <property type="entry name" value="tRNA uridine 5-carboxymethylaminomethyl modification enzyme MnmG"/>
    <property type="match status" value="1"/>
</dbReference>
<dbReference type="GO" id="GO:0005739">
    <property type="term" value="C:mitochondrion"/>
    <property type="evidence" value="ECO:0007669"/>
    <property type="project" value="GOC"/>
</dbReference>
<dbReference type="PROSITE" id="PS01281">
    <property type="entry name" value="GIDA_2"/>
    <property type="match status" value="1"/>
</dbReference>
<dbReference type="PANTHER" id="PTHR11806:SF0">
    <property type="entry name" value="PROTEIN MTO1 HOMOLOG, MITOCHONDRIAL"/>
    <property type="match status" value="1"/>
</dbReference>
<evidence type="ECO:0000256" key="4">
    <source>
        <dbReference type="ARBA" id="ARBA00022827"/>
    </source>
</evidence>
<reference evidence="7" key="1">
    <citation type="submission" date="2016-11" db="UniProtKB">
        <authorList>
            <consortium name="WormBaseParasite"/>
        </authorList>
    </citation>
    <scope>IDENTIFICATION</scope>
</reference>
<dbReference type="PANTHER" id="PTHR11806">
    <property type="entry name" value="GLUCOSE INHIBITED DIVISION PROTEIN A"/>
    <property type="match status" value="1"/>
</dbReference>
<dbReference type="SMART" id="SM01228">
    <property type="entry name" value="GIDA_assoc_3"/>
    <property type="match status" value="1"/>
</dbReference>
<accession>A0A1I7Z6S4</accession>
<dbReference type="Pfam" id="PF01134">
    <property type="entry name" value="GIDA"/>
    <property type="match status" value="2"/>
</dbReference>
<dbReference type="InterPro" id="IPR040131">
    <property type="entry name" value="MnmG_N"/>
</dbReference>
<feature type="domain" description="tRNA uridine 5-carboxymethylaminomethyl modification enzyme C-terminal subdomain" evidence="5">
    <location>
        <begin position="452"/>
        <end position="523"/>
    </location>
</feature>
<dbReference type="InterPro" id="IPR036188">
    <property type="entry name" value="FAD/NAD-bd_sf"/>
</dbReference>
<dbReference type="InterPro" id="IPR026904">
    <property type="entry name" value="MnmG_C"/>
</dbReference>
<dbReference type="Pfam" id="PF13932">
    <property type="entry name" value="SAM_GIDA_C"/>
    <property type="match status" value="1"/>
</dbReference>
<keyword evidence="4" id="KW-0274">FAD</keyword>
<name>A0A1I7Z6S4_9BILA</name>
<dbReference type="GO" id="GO:0070899">
    <property type="term" value="P:mitochondrial tRNA wobble uridine modification"/>
    <property type="evidence" value="ECO:0007669"/>
    <property type="project" value="UniProtKB-ARBA"/>
</dbReference>
<dbReference type="WBParaSite" id="L893_g23426.t1">
    <property type="protein sequence ID" value="L893_g23426.t1"/>
    <property type="gene ID" value="L893_g23426"/>
</dbReference>
<proteinExistence type="inferred from homology"/>
<evidence type="ECO:0000313" key="6">
    <source>
        <dbReference type="Proteomes" id="UP000095287"/>
    </source>
</evidence>
<dbReference type="InterPro" id="IPR044920">
    <property type="entry name" value="MnmG_C_subdom_sf"/>
</dbReference>
<sequence>MPPDEKPILFSYLSEKPWIPAERQLPTYLGHTTERVAQLVRENMHENEHIRSETQGPRYCPSLEAKILKFSNTIHKTFLEHEGIDSDLIYPQGMSMTFKPEIQLAIMRCIAGLENVQIGQYGYGVRYDFVNPQQLHSSLETKLIGQYGYGVRYDFVNPQQLHPSLETKLVKGLYLAGQINGTTGYEEAAAQGVLAGINAGAYVRKAEPLIIGRSEGYIGVLVDDLTSLGTNEPYRMFTSRAEFRLHLRPDNADLRLTERGRHMNAVQDERYKKFVHTRGRLNAAMEALKGIEMSVVKWQRLLPSFQRKDSGKGYIGVLVDDLTSLGTNEPYRMFTSRAEFRLHLRPDNADLRLTEKGRQMNAVQDERYKKFVHTRDRLSAAMEALKGIEMSVVKWQRLLPSFQRKDSGKVLSAFDLLHRHGIRMSELATSFPRELAQFAGDETLEERLQVEGSYAKQHERLLAKMDEIRRESSTIIPSDVDYTTMVGLSFECREKFEIWRPQNLAAASRIPGVTPDGLATLLRYLRRSVPAS</sequence>
<organism evidence="6 7">
    <name type="scientific">Steinernema glaseri</name>
    <dbReference type="NCBI Taxonomy" id="37863"/>
    <lineage>
        <taxon>Eukaryota</taxon>
        <taxon>Metazoa</taxon>
        <taxon>Ecdysozoa</taxon>
        <taxon>Nematoda</taxon>
        <taxon>Chromadorea</taxon>
        <taxon>Rhabditida</taxon>
        <taxon>Tylenchina</taxon>
        <taxon>Panagrolaimomorpha</taxon>
        <taxon>Strongyloidoidea</taxon>
        <taxon>Steinernematidae</taxon>
        <taxon>Steinernema</taxon>
    </lineage>
</organism>
<evidence type="ECO:0000256" key="1">
    <source>
        <dbReference type="ARBA" id="ARBA00001974"/>
    </source>
</evidence>
<dbReference type="InterPro" id="IPR020595">
    <property type="entry name" value="MnmG-rel_CS"/>
</dbReference>
<evidence type="ECO:0000313" key="7">
    <source>
        <dbReference type="WBParaSite" id="L893_g23426.t1"/>
    </source>
</evidence>
<dbReference type="InterPro" id="IPR047001">
    <property type="entry name" value="MnmG_C_subdom"/>
</dbReference>
<dbReference type="GO" id="GO:0005829">
    <property type="term" value="C:cytosol"/>
    <property type="evidence" value="ECO:0007669"/>
    <property type="project" value="TreeGrafter"/>
</dbReference>
<keyword evidence="6" id="KW-1185">Reference proteome</keyword>
<dbReference type="Proteomes" id="UP000095287">
    <property type="component" value="Unplaced"/>
</dbReference>
<dbReference type="SUPFAM" id="SSF51905">
    <property type="entry name" value="FAD/NAD(P)-binding domain"/>
    <property type="match status" value="1"/>
</dbReference>
<dbReference type="Gene3D" id="2.40.30.260">
    <property type="match status" value="1"/>
</dbReference>
<comment type="similarity">
    <text evidence="2">Belongs to the MnmG family.</text>
</comment>
<dbReference type="Pfam" id="PF21680">
    <property type="entry name" value="GIDA_C_1st"/>
    <property type="match status" value="1"/>
</dbReference>
<dbReference type="InterPro" id="IPR049312">
    <property type="entry name" value="GIDA_C_N"/>
</dbReference>
<protein>
    <submittedName>
        <fullName evidence="7">Protein MTO1 homolog, mitochondrial</fullName>
    </submittedName>
</protein>
<dbReference type="GO" id="GO:0030488">
    <property type="term" value="P:tRNA methylation"/>
    <property type="evidence" value="ECO:0007669"/>
    <property type="project" value="TreeGrafter"/>
</dbReference>
<comment type="cofactor">
    <cofactor evidence="1">
        <name>FAD</name>
        <dbReference type="ChEBI" id="CHEBI:57692"/>
    </cofactor>
</comment>
<keyword evidence="3" id="KW-0285">Flavoprotein</keyword>
<dbReference type="Gene3D" id="3.50.50.60">
    <property type="entry name" value="FAD/NAD(P)-binding domain"/>
    <property type="match status" value="2"/>
</dbReference>
<dbReference type="Gene3D" id="1.10.150.570">
    <property type="entry name" value="GidA associated domain, C-terminal subdomain"/>
    <property type="match status" value="1"/>
</dbReference>
<evidence type="ECO:0000256" key="3">
    <source>
        <dbReference type="ARBA" id="ARBA00022630"/>
    </source>
</evidence>
<dbReference type="PROSITE" id="PS01280">
    <property type="entry name" value="GIDA_1"/>
    <property type="match status" value="1"/>
</dbReference>
<dbReference type="AlphaFoldDB" id="A0A1I7Z6S4"/>
<dbReference type="InterPro" id="IPR002218">
    <property type="entry name" value="MnmG-rel"/>
</dbReference>
<evidence type="ECO:0000256" key="2">
    <source>
        <dbReference type="ARBA" id="ARBA00007653"/>
    </source>
</evidence>